<evidence type="ECO:0000256" key="6">
    <source>
        <dbReference type="ARBA" id="ARBA00023134"/>
    </source>
</evidence>
<evidence type="ECO:0000313" key="12">
    <source>
        <dbReference type="EMBL" id="MBP3193409.1"/>
    </source>
</evidence>
<keyword evidence="4 7" id="KW-0547">Nucleotide-binding</keyword>
<dbReference type="RefSeq" id="WP_210512866.1">
    <property type="nucleotide sequence ID" value="NZ_JAFIDN010000010.1"/>
</dbReference>
<feature type="binding site" evidence="7">
    <location>
        <begin position="126"/>
        <end position="129"/>
    </location>
    <ligand>
        <name>GTP</name>
        <dbReference type="ChEBI" id="CHEBI:37565"/>
    </ligand>
</feature>
<dbReference type="PANTHER" id="PTHR42698:SF2">
    <property type="entry name" value="GTPASE ERA-LIKE, CHLOROPLASTIC"/>
    <property type="match status" value="1"/>
</dbReference>
<evidence type="ECO:0000256" key="9">
    <source>
        <dbReference type="RuleBase" id="RU003761"/>
    </source>
</evidence>
<dbReference type="HAMAP" id="MF_00367">
    <property type="entry name" value="GTPase_Era"/>
    <property type="match status" value="1"/>
</dbReference>
<evidence type="ECO:0000256" key="7">
    <source>
        <dbReference type="HAMAP-Rule" id="MF_00367"/>
    </source>
</evidence>
<dbReference type="GO" id="GO:0005525">
    <property type="term" value="F:GTP binding"/>
    <property type="evidence" value="ECO:0007669"/>
    <property type="project" value="UniProtKB-UniRule"/>
</dbReference>
<evidence type="ECO:0000259" key="10">
    <source>
        <dbReference type="PROSITE" id="PS50823"/>
    </source>
</evidence>
<name>A0A8J7RT73_9BACT</name>
<dbReference type="Gene3D" id="3.40.50.300">
    <property type="entry name" value="P-loop containing nucleotide triphosphate hydrolases"/>
    <property type="match status" value="1"/>
</dbReference>
<dbReference type="GO" id="GO:0000028">
    <property type="term" value="P:ribosomal small subunit assembly"/>
    <property type="evidence" value="ECO:0007669"/>
    <property type="project" value="TreeGrafter"/>
</dbReference>
<keyword evidence="3 7" id="KW-0690">Ribosome biogenesis</keyword>
<dbReference type="InterPro" id="IPR027417">
    <property type="entry name" value="P-loop_NTPase"/>
</dbReference>
<dbReference type="InterPro" id="IPR005225">
    <property type="entry name" value="Small_GTP-bd"/>
</dbReference>
<dbReference type="PROSITE" id="PS50823">
    <property type="entry name" value="KH_TYPE_2"/>
    <property type="match status" value="1"/>
</dbReference>
<keyword evidence="6 7" id="KW-0342">GTP-binding</keyword>
<comment type="function">
    <text evidence="7">An essential GTPase that binds both GDP and GTP, with rapid nucleotide exchange. Plays a role in 16S rRNA processing and 30S ribosomal subunit biogenesis and possibly also in cell cycle regulation and energy metabolism.</text>
</comment>
<feature type="binding site" evidence="7">
    <location>
        <begin position="65"/>
        <end position="69"/>
    </location>
    <ligand>
        <name>GTP</name>
        <dbReference type="ChEBI" id="CHEBI:37565"/>
    </ligand>
</feature>
<feature type="region of interest" description="G5" evidence="8">
    <location>
        <begin position="155"/>
        <end position="157"/>
    </location>
</feature>
<evidence type="ECO:0000256" key="1">
    <source>
        <dbReference type="ARBA" id="ARBA00007921"/>
    </source>
</evidence>
<keyword evidence="13" id="KW-1185">Reference proteome</keyword>
<feature type="region of interest" description="G4" evidence="8">
    <location>
        <begin position="126"/>
        <end position="129"/>
    </location>
</feature>
<evidence type="ECO:0000259" key="11">
    <source>
        <dbReference type="PROSITE" id="PS51713"/>
    </source>
</evidence>
<dbReference type="Gene3D" id="3.30.300.20">
    <property type="match status" value="1"/>
</dbReference>
<dbReference type="GO" id="GO:0003924">
    <property type="term" value="F:GTPase activity"/>
    <property type="evidence" value="ECO:0007669"/>
    <property type="project" value="UniProtKB-UniRule"/>
</dbReference>
<comment type="caution">
    <text evidence="12">The sequence shown here is derived from an EMBL/GenBank/DDBJ whole genome shotgun (WGS) entry which is preliminary data.</text>
</comment>
<evidence type="ECO:0000256" key="3">
    <source>
        <dbReference type="ARBA" id="ARBA00022517"/>
    </source>
</evidence>
<evidence type="ECO:0000256" key="4">
    <source>
        <dbReference type="ARBA" id="ARBA00022741"/>
    </source>
</evidence>
<comment type="similarity">
    <text evidence="1 7 8 9">Belongs to the TRAFAC class TrmE-Era-EngA-EngB-Septin-like GTPase superfamily. Era GTPase family.</text>
</comment>
<feature type="binding site" evidence="7">
    <location>
        <begin position="18"/>
        <end position="25"/>
    </location>
    <ligand>
        <name>GTP</name>
        <dbReference type="ChEBI" id="CHEBI:37565"/>
    </ligand>
</feature>
<dbReference type="InterPro" id="IPR030388">
    <property type="entry name" value="G_ERA_dom"/>
</dbReference>
<feature type="domain" description="Era-type G" evidence="11">
    <location>
        <begin position="10"/>
        <end position="176"/>
    </location>
</feature>
<feature type="region of interest" description="G2" evidence="8">
    <location>
        <begin position="44"/>
        <end position="48"/>
    </location>
</feature>
<dbReference type="GO" id="GO:0005737">
    <property type="term" value="C:cytoplasm"/>
    <property type="evidence" value="ECO:0007669"/>
    <property type="project" value="UniProtKB-SubCell"/>
</dbReference>
<accession>A0A8J7RT73</accession>
<dbReference type="GO" id="GO:0070181">
    <property type="term" value="F:small ribosomal subunit rRNA binding"/>
    <property type="evidence" value="ECO:0007669"/>
    <property type="project" value="UniProtKB-UniRule"/>
</dbReference>
<dbReference type="GO" id="GO:0005886">
    <property type="term" value="C:plasma membrane"/>
    <property type="evidence" value="ECO:0007669"/>
    <property type="project" value="UniProtKB-SubCell"/>
</dbReference>
<dbReference type="SUPFAM" id="SSF54814">
    <property type="entry name" value="Prokaryotic type KH domain (KH-domain type II)"/>
    <property type="match status" value="1"/>
</dbReference>
<feature type="region of interest" description="G1" evidence="8">
    <location>
        <begin position="18"/>
        <end position="25"/>
    </location>
</feature>
<dbReference type="CDD" id="cd04163">
    <property type="entry name" value="Era"/>
    <property type="match status" value="1"/>
</dbReference>
<feature type="region of interest" description="G3" evidence="8">
    <location>
        <begin position="65"/>
        <end position="68"/>
    </location>
</feature>
<feature type="domain" description="KH type-2" evidence="10">
    <location>
        <begin position="207"/>
        <end position="283"/>
    </location>
</feature>
<evidence type="ECO:0000313" key="13">
    <source>
        <dbReference type="Proteomes" id="UP000673975"/>
    </source>
</evidence>
<dbReference type="Pfam" id="PF07650">
    <property type="entry name" value="KH_2"/>
    <property type="match status" value="1"/>
</dbReference>
<evidence type="ECO:0000256" key="5">
    <source>
        <dbReference type="ARBA" id="ARBA00022884"/>
    </source>
</evidence>
<dbReference type="PROSITE" id="PS51713">
    <property type="entry name" value="G_ERA"/>
    <property type="match status" value="1"/>
</dbReference>
<dbReference type="NCBIfam" id="NF000908">
    <property type="entry name" value="PRK00089.1"/>
    <property type="match status" value="1"/>
</dbReference>
<dbReference type="PRINTS" id="PR00326">
    <property type="entry name" value="GTP1OBG"/>
</dbReference>
<dbReference type="NCBIfam" id="TIGR00436">
    <property type="entry name" value="era"/>
    <property type="match status" value="1"/>
</dbReference>
<gene>
    <name evidence="7 12" type="primary">era</name>
    <name evidence="12" type="ORF">NATSA_12090</name>
</gene>
<keyword evidence="7" id="KW-0699">rRNA-binding</keyword>
<evidence type="ECO:0000256" key="2">
    <source>
        <dbReference type="ARBA" id="ARBA00020484"/>
    </source>
</evidence>
<dbReference type="FunFam" id="3.30.300.20:FF:000003">
    <property type="entry name" value="GTPase Era"/>
    <property type="match status" value="1"/>
</dbReference>
<dbReference type="InterPro" id="IPR006073">
    <property type="entry name" value="GTP-bd"/>
</dbReference>
<organism evidence="12 13">
    <name type="scientific">Natronogracilivirga saccharolytica</name>
    <dbReference type="NCBI Taxonomy" id="2812953"/>
    <lineage>
        <taxon>Bacteria</taxon>
        <taxon>Pseudomonadati</taxon>
        <taxon>Balneolota</taxon>
        <taxon>Balneolia</taxon>
        <taxon>Balneolales</taxon>
        <taxon>Cyclonatronaceae</taxon>
        <taxon>Natronogracilivirga</taxon>
    </lineage>
</organism>
<dbReference type="InterPro" id="IPR005662">
    <property type="entry name" value="GTPase_Era-like"/>
</dbReference>
<dbReference type="InterPro" id="IPR009019">
    <property type="entry name" value="KH_sf_prok-type"/>
</dbReference>
<proteinExistence type="inferred from homology"/>
<dbReference type="AlphaFoldDB" id="A0A8J7RT73"/>
<keyword evidence="7" id="KW-0472">Membrane</keyword>
<sequence>MAQNQEKTHTSGYAGIIGQPNAGKSTLFNYLLGQKLSIITHKAQTTRHRIQGIYSDEESQIIFLDTPGIIQPRYLLQEKMMDQVARLRTDADLLIHIVDGERPPGKDDVVWETLDELNLPVMLVVNKVDLISQERLLEVQQQCTEMRDYIEVIPVSALHGVGVDELVRRLKQRLPEGPEFYSKEEVSDLPLRFFVSELIREQLFILYQQEIPYSCAVNVIEYKEGDEMDRIHAEIVVNRESQKGILIGKKGKMLKELGIRSRKSVEELVGKKVHLELFVKVREKWREKENFLKSYGYR</sequence>
<reference evidence="12" key="1">
    <citation type="submission" date="2021-02" db="EMBL/GenBank/DDBJ databases">
        <title>Natronogracilivirga saccharolytica gen. nov. sp. nov. a new anaerobic, haloalkiliphilic carbohydrate-fermenting bacterium from soda lake and proposing of Cyclonatronumiaceae fam. nov. in the phylum Balneolaeota.</title>
        <authorList>
            <person name="Zhilina T.N."/>
            <person name="Sorokin D.Y."/>
            <person name="Zavarzina D.G."/>
            <person name="Toshchakov S.V."/>
            <person name="Kublanov I.V."/>
        </authorList>
    </citation>
    <scope>NUCLEOTIDE SEQUENCE</scope>
    <source>
        <strain evidence="12">Z-1702</strain>
    </source>
</reference>
<dbReference type="Proteomes" id="UP000673975">
    <property type="component" value="Unassembled WGS sequence"/>
</dbReference>
<dbReference type="InterPro" id="IPR015946">
    <property type="entry name" value="KH_dom-like_a/b"/>
</dbReference>
<dbReference type="CDD" id="cd22534">
    <property type="entry name" value="KH-II_Era"/>
    <property type="match status" value="1"/>
</dbReference>
<comment type="subcellular location">
    <subcellularLocation>
        <location evidence="7">Cytoplasm</location>
    </subcellularLocation>
    <subcellularLocation>
        <location evidence="7">Cell membrane</location>
        <topology evidence="7">Peripheral membrane protein</topology>
    </subcellularLocation>
</comment>
<dbReference type="EMBL" id="JAFIDN010000010">
    <property type="protein sequence ID" value="MBP3193409.1"/>
    <property type="molecule type" value="Genomic_DNA"/>
</dbReference>
<protein>
    <recommendedName>
        <fullName evidence="2 7">GTPase Era</fullName>
    </recommendedName>
</protein>
<dbReference type="SUPFAM" id="SSF52540">
    <property type="entry name" value="P-loop containing nucleoside triphosphate hydrolases"/>
    <property type="match status" value="1"/>
</dbReference>
<comment type="subunit">
    <text evidence="7">Monomer.</text>
</comment>
<dbReference type="PANTHER" id="PTHR42698">
    <property type="entry name" value="GTPASE ERA"/>
    <property type="match status" value="1"/>
</dbReference>
<keyword evidence="7" id="KW-1003">Cell membrane</keyword>
<dbReference type="InterPro" id="IPR004044">
    <property type="entry name" value="KH_dom_type_2"/>
</dbReference>
<evidence type="ECO:0000256" key="8">
    <source>
        <dbReference type="PROSITE-ProRule" id="PRU01050"/>
    </source>
</evidence>
<dbReference type="Pfam" id="PF01926">
    <property type="entry name" value="MMR_HSR1"/>
    <property type="match status" value="1"/>
</dbReference>
<keyword evidence="5 7" id="KW-0694">RNA-binding</keyword>
<keyword evidence="7" id="KW-0963">Cytoplasm</keyword>
<dbReference type="GO" id="GO:0043024">
    <property type="term" value="F:ribosomal small subunit binding"/>
    <property type="evidence" value="ECO:0007669"/>
    <property type="project" value="TreeGrafter"/>
</dbReference>
<dbReference type="NCBIfam" id="TIGR00231">
    <property type="entry name" value="small_GTP"/>
    <property type="match status" value="1"/>
</dbReference>